<keyword evidence="3 7" id="KW-0812">Transmembrane</keyword>
<comment type="subcellular location">
    <subcellularLocation>
        <location evidence="1">Membrane</location>
    </subcellularLocation>
</comment>
<name>A0A653BQW1_CALMS</name>
<evidence type="ECO:0000256" key="7">
    <source>
        <dbReference type="SAM" id="Phobius"/>
    </source>
</evidence>
<evidence type="ECO:0000313" key="9">
    <source>
        <dbReference type="Proteomes" id="UP000410492"/>
    </source>
</evidence>
<dbReference type="Pfam" id="PF14778">
    <property type="entry name" value="ODR4-like"/>
    <property type="match status" value="1"/>
</dbReference>
<keyword evidence="9" id="KW-1185">Reference proteome</keyword>
<dbReference type="AlphaFoldDB" id="A0A653BQW1"/>
<dbReference type="Proteomes" id="UP000410492">
    <property type="component" value="Unassembled WGS sequence"/>
</dbReference>
<dbReference type="GO" id="GO:0012505">
    <property type="term" value="C:endomembrane system"/>
    <property type="evidence" value="ECO:0007669"/>
    <property type="project" value="TreeGrafter"/>
</dbReference>
<comment type="similarity">
    <text evidence="2">Belongs to the ODR-4 family.</text>
</comment>
<evidence type="ECO:0000256" key="5">
    <source>
        <dbReference type="ARBA" id="ARBA00023136"/>
    </source>
</evidence>
<evidence type="ECO:0000256" key="4">
    <source>
        <dbReference type="ARBA" id="ARBA00022989"/>
    </source>
</evidence>
<proteinExistence type="inferred from homology"/>
<accession>A0A653BQW1</accession>
<gene>
    <name evidence="8" type="ORF">CALMAC_LOCUS3025</name>
</gene>
<feature type="coiled-coil region" evidence="6">
    <location>
        <begin position="183"/>
        <end position="210"/>
    </location>
</feature>
<evidence type="ECO:0000313" key="8">
    <source>
        <dbReference type="EMBL" id="VEN37984.1"/>
    </source>
</evidence>
<dbReference type="PANTHER" id="PTHR33966">
    <property type="entry name" value="PROTEIN ODR-4 HOMOLOG"/>
    <property type="match status" value="1"/>
</dbReference>
<dbReference type="GO" id="GO:0016020">
    <property type="term" value="C:membrane"/>
    <property type="evidence" value="ECO:0007669"/>
    <property type="project" value="UniProtKB-SubCell"/>
</dbReference>
<keyword evidence="6" id="KW-0175">Coiled coil</keyword>
<organism evidence="8 9">
    <name type="scientific">Callosobruchus maculatus</name>
    <name type="common">Southern cowpea weevil</name>
    <name type="synonym">Pulse bruchid</name>
    <dbReference type="NCBI Taxonomy" id="64391"/>
    <lineage>
        <taxon>Eukaryota</taxon>
        <taxon>Metazoa</taxon>
        <taxon>Ecdysozoa</taxon>
        <taxon>Arthropoda</taxon>
        <taxon>Hexapoda</taxon>
        <taxon>Insecta</taxon>
        <taxon>Pterygota</taxon>
        <taxon>Neoptera</taxon>
        <taxon>Endopterygota</taxon>
        <taxon>Coleoptera</taxon>
        <taxon>Polyphaga</taxon>
        <taxon>Cucujiformia</taxon>
        <taxon>Chrysomeloidea</taxon>
        <taxon>Chrysomelidae</taxon>
        <taxon>Bruchinae</taxon>
        <taxon>Bruchini</taxon>
        <taxon>Callosobruchus</taxon>
    </lineage>
</organism>
<keyword evidence="5 7" id="KW-0472">Membrane</keyword>
<dbReference type="GO" id="GO:0008104">
    <property type="term" value="P:intracellular protein localization"/>
    <property type="evidence" value="ECO:0007669"/>
    <property type="project" value="TreeGrafter"/>
</dbReference>
<feature type="transmembrane region" description="Helical" evidence="7">
    <location>
        <begin position="415"/>
        <end position="436"/>
    </location>
</feature>
<evidence type="ECO:0000256" key="6">
    <source>
        <dbReference type="SAM" id="Coils"/>
    </source>
</evidence>
<keyword evidence="4 7" id="KW-1133">Transmembrane helix</keyword>
<sequence>MVRSIVANYNLQTFFTSTSKDDPGAIGLIIGQSGTDKDYVLYLAKLPFKYDKSSFGDIDENLILDHAKQITRMLPGGMNVLGIAVAHLEDLTSPLHPKLRHISSNLYKTLDSNRYFHGNHNQGNIILNYSLKTQKYICKEYNISNANLQSVDFKFSPKELKWNRIDCTLLIDEIYYLDKEEVNASLEEHIRAILNQIQEKLNNIQFLIDNQYKNEDDCIETYFKKKINKRGSKKDETDEDKPLEAVALLNHDFSSSLYMHQVVDSSGSLKMSGKIVSRIWVQPKMTLAEVSRFLKQDIICSLAARCEMHIDSLTEEENSEANEFSEISCIHEPPRRVMVSLPDIEPMFSDYLFPGEGQLDAKASVEELLDVKLKGKLNIEDLEGQADFTKYYDDSAQTTTSDNVIKLQSESSGKIMNTPILLAVAVLLISFLMYIYI</sequence>
<dbReference type="InterPro" id="IPR029454">
    <property type="entry name" value="ODR-4-like"/>
</dbReference>
<evidence type="ECO:0000256" key="3">
    <source>
        <dbReference type="ARBA" id="ARBA00022692"/>
    </source>
</evidence>
<dbReference type="PANTHER" id="PTHR33966:SF1">
    <property type="entry name" value="PROTEIN ODR-4 HOMOLOG"/>
    <property type="match status" value="1"/>
</dbReference>
<evidence type="ECO:0000256" key="1">
    <source>
        <dbReference type="ARBA" id="ARBA00004370"/>
    </source>
</evidence>
<evidence type="ECO:0008006" key="10">
    <source>
        <dbReference type="Google" id="ProtNLM"/>
    </source>
</evidence>
<evidence type="ECO:0000256" key="2">
    <source>
        <dbReference type="ARBA" id="ARBA00010131"/>
    </source>
</evidence>
<protein>
    <recommendedName>
        <fullName evidence="10">Protein odr-4 homolog</fullName>
    </recommendedName>
</protein>
<reference evidence="8 9" key="1">
    <citation type="submission" date="2019-01" db="EMBL/GenBank/DDBJ databases">
        <authorList>
            <person name="Sayadi A."/>
        </authorList>
    </citation>
    <scope>NUCLEOTIDE SEQUENCE [LARGE SCALE GENOMIC DNA]</scope>
</reference>
<dbReference type="OrthoDB" id="21458at2759"/>
<dbReference type="EMBL" id="CAACVG010003948">
    <property type="protein sequence ID" value="VEN37984.1"/>
    <property type="molecule type" value="Genomic_DNA"/>
</dbReference>